<evidence type="ECO:0000313" key="3">
    <source>
        <dbReference type="EMBL" id="GFT32905.1"/>
    </source>
</evidence>
<feature type="signal peptide" evidence="1">
    <location>
        <begin position="1"/>
        <end position="20"/>
    </location>
</feature>
<dbReference type="OrthoDB" id="6419856at2759"/>
<comment type="caution">
    <text evidence="3">The sequence shown here is derived from an EMBL/GenBank/DDBJ whole genome shotgun (WGS) entry which is preliminary data.</text>
</comment>
<name>A0A8X6NUU5_NEPPI</name>
<keyword evidence="4" id="KW-1185">Reference proteome</keyword>
<dbReference type="InterPro" id="IPR040676">
    <property type="entry name" value="DUF5641"/>
</dbReference>
<dbReference type="Pfam" id="PF18701">
    <property type="entry name" value="DUF5641"/>
    <property type="match status" value="1"/>
</dbReference>
<feature type="chain" id="PRO_5036445638" evidence="1">
    <location>
        <begin position="21"/>
        <end position="115"/>
    </location>
</feature>
<feature type="domain" description="DUF5641" evidence="2">
    <location>
        <begin position="36"/>
        <end position="109"/>
    </location>
</feature>
<evidence type="ECO:0000313" key="4">
    <source>
        <dbReference type="Proteomes" id="UP000887013"/>
    </source>
</evidence>
<reference evidence="3" key="1">
    <citation type="submission" date="2020-08" db="EMBL/GenBank/DDBJ databases">
        <title>Multicomponent nature underlies the extraordinary mechanical properties of spider dragline silk.</title>
        <authorList>
            <person name="Kono N."/>
            <person name="Nakamura H."/>
            <person name="Mori M."/>
            <person name="Yoshida Y."/>
            <person name="Ohtoshi R."/>
            <person name="Malay A.D."/>
            <person name="Moran D.A.P."/>
            <person name="Tomita M."/>
            <person name="Numata K."/>
            <person name="Arakawa K."/>
        </authorList>
    </citation>
    <scope>NUCLEOTIDE SEQUENCE</scope>
</reference>
<gene>
    <name evidence="3" type="primary">AVEN_32319_1</name>
    <name evidence="3" type="ORF">NPIL_301171</name>
</gene>
<evidence type="ECO:0000259" key="2">
    <source>
        <dbReference type="Pfam" id="PF18701"/>
    </source>
</evidence>
<organism evidence="3 4">
    <name type="scientific">Nephila pilipes</name>
    <name type="common">Giant wood spider</name>
    <name type="synonym">Nephila maculata</name>
    <dbReference type="NCBI Taxonomy" id="299642"/>
    <lineage>
        <taxon>Eukaryota</taxon>
        <taxon>Metazoa</taxon>
        <taxon>Ecdysozoa</taxon>
        <taxon>Arthropoda</taxon>
        <taxon>Chelicerata</taxon>
        <taxon>Arachnida</taxon>
        <taxon>Araneae</taxon>
        <taxon>Araneomorphae</taxon>
        <taxon>Entelegynae</taxon>
        <taxon>Araneoidea</taxon>
        <taxon>Nephilidae</taxon>
        <taxon>Nephila</taxon>
    </lineage>
</organism>
<proteinExistence type="predicted"/>
<dbReference type="SUPFAM" id="SSF69572">
    <property type="entry name" value="Activating enzymes of the ubiquitin-like proteins"/>
    <property type="match status" value="1"/>
</dbReference>
<protein>
    <submittedName>
        <fullName evidence="3">DUF5641 domain-containing protein</fullName>
    </submittedName>
</protein>
<dbReference type="AlphaFoldDB" id="A0A8X6NUU5"/>
<dbReference type="InterPro" id="IPR035985">
    <property type="entry name" value="Ubiquitin-activating_enz"/>
</dbReference>
<dbReference type="GO" id="GO:0008641">
    <property type="term" value="F:ubiquitin-like modifier activating enzyme activity"/>
    <property type="evidence" value="ECO:0007669"/>
    <property type="project" value="InterPro"/>
</dbReference>
<dbReference type="EMBL" id="BMAW01061792">
    <property type="protein sequence ID" value="GFT32905.1"/>
    <property type="molecule type" value="Genomic_DNA"/>
</dbReference>
<accession>A0A8X6NUU5</accession>
<keyword evidence="1" id="KW-0732">Signal</keyword>
<evidence type="ECO:0000256" key="1">
    <source>
        <dbReference type="SAM" id="SignalP"/>
    </source>
</evidence>
<sequence>MDLVLLTSLLFLHGIKKVRVSDLDTTDIDNLVVQQQIWQEIREQLRSRFPTKYLKKLAMKHEHEFCQLKIDNNVLVGSENQKRIKLLIARVQEICTGKDGRKRVVKVNKKCLTRN</sequence>
<dbReference type="Proteomes" id="UP000887013">
    <property type="component" value="Unassembled WGS sequence"/>
</dbReference>